<keyword evidence="4" id="KW-0804">Transcription</keyword>
<dbReference type="Proteomes" id="UP001151234">
    <property type="component" value="Unassembled WGS sequence"/>
</dbReference>
<dbReference type="SUPFAM" id="SSF46955">
    <property type="entry name" value="Putative DNA-binding domain"/>
    <property type="match status" value="1"/>
</dbReference>
<dbReference type="InterPro" id="IPR009061">
    <property type="entry name" value="DNA-bd_dom_put_sf"/>
</dbReference>
<dbReference type="AlphaFoldDB" id="A0A9X3ZHI1"/>
<dbReference type="InterPro" id="IPR047057">
    <property type="entry name" value="MerR_fam"/>
</dbReference>
<keyword evidence="1" id="KW-0678">Repressor</keyword>
<dbReference type="PANTHER" id="PTHR30204">
    <property type="entry name" value="REDOX-CYCLING DRUG-SENSING TRANSCRIPTIONAL ACTIVATOR SOXR"/>
    <property type="match status" value="1"/>
</dbReference>
<dbReference type="PROSITE" id="PS00552">
    <property type="entry name" value="HTH_MERR_1"/>
    <property type="match status" value="1"/>
</dbReference>
<dbReference type="RefSeq" id="WP_267990157.1">
    <property type="nucleotide sequence ID" value="NZ_JAPJZI010000001.1"/>
</dbReference>
<name>A0A9X3ZHI1_9HYPH</name>
<dbReference type="PANTHER" id="PTHR30204:SF69">
    <property type="entry name" value="MERR-FAMILY TRANSCRIPTIONAL REGULATOR"/>
    <property type="match status" value="1"/>
</dbReference>
<dbReference type="Gene3D" id="1.10.1660.10">
    <property type="match status" value="1"/>
</dbReference>
<evidence type="ECO:0000256" key="3">
    <source>
        <dbReference type="ARBA" id="ARBA00023125"/>
    </source>
</evidence>
<organism evidence="6 7">
    <name type="scientific">Hoeflea prorocentri</name>
    <dbReference type="NCBI Taxonomy" id="1922333"/>
    <lineage>
        <taxon>Bacteria</taxon>
        <taxon>Pseudomonadati</taxon>
        <taxon>Pseudomonadota</taxon>
        <taxon>Alphaproteobacteria</taxon>
        <taxon>Hyphomicrobiales</taxon>
        <taxon>Rhizobiaceae</taxon>
        <taxon>Hoeflea</taxon>
    </lineage>
</organism>
<dbReference type="PROSITE" id="PS50937">
    <property type="entry name" value="HTH_MERR_2"/>
    <property type="match status" value="1"/>
</dbReference>
<evidence type="ECO:0000256" key="4">
    <source>
        <dbReference type="ARBA" id="ARBA00023163"/>
    </source>
</evidence>
<keyword evidence="3" id="KW-0238">DNA-binding</keyword>
<dbReference type="GO" id="GO:0003677">
    <property type="term" value="F:DNA binding"/>
    <property type="evidence" value="ECO:0007669"/>
    <property type="project" value="UniProtKB-KW"/>
</dbReference>
<evidence type="ECO:0000256" key="1">
    <source>
        <dbReference type="ARBA" id="ARBA00022491"/>
    </source>
</evidence>
<protein>
    <submittedName>
        <fullName evidence="6">MerR family transcriptional regulator</fullName>
    </submittedName>
</protein>
<dbReference type="InterPro" id="IPR000551">
    <property type="entry name" value="MerR-type_HTH_dom"/>
</dbReference>
<proteinExistence type="predicted"/>
<evidence type="ECO:0000256" key="2">
    <source>
        <dbReference type="ARBA" id="ARBA00023015"/>
    </source>
</evidence>
<gene>
    <name evidence="6" type="ORF">OQ273_09255</name>
</gene>
<dbReference type="SMART" id="SM00422">
    <property type="entry name" value="HTH_MERR"/>
    <property type="match status" value="1"/>
</dbReference>
<evidence type="ECO:0000259" key="5">
    <source>
        <dbReference type="PROSITE" id="PS50937"/>
    </source>
</evidence>
<dbReference type="Pfam" id="PF13411">
    <property type="entry name" value="MerR_1"/>
    <property type="match status" value="1"/>
</dbReference>
<evidence type="ECO:0000313" key="7">
    <source>
        <dbReference type="Proteomes" id="UP001151234"/>
    </source>
</evidence>
<reference evidence="6" key="1">
    <citation type="submission" date="2022-11" db="EMBL/GenBank/DDBJ databases">
        <title>Draft genome sequence of Hoeflea poritis E7-10 and Hoeflea prorocentri PM5-8, separated from scleractinian coral Porites lutea and marine dinoflagellate.</title>
        <authorList>
            <person name="Zhang G."/>
            <person name="Wei Q."/>
            <person name="Cai L."/>
        </authorList>
    </citation>
    <scope>NUCLEOTIDE SEQUENCE</scope>
    <source>
        <strain evidence="6">PM5-8</strain>
    </source>
</reference>
<feature type="domain" description="HTH merR-type" evidence="5">
    <location>
        <begin position="1"/>
        <end position="71"/>
    </location>
</feature>
<evidence type="ECO:0000313" key="6">
    <source>
        <dbReference type="EMBL" id="MDA5398753.1"/>
    </source>
</evidence>
<dbReference type="EMBL" id="JAPJZI010000001">
    <property type="protein sequence ID" value="MDA5398753.1"/>
    <property type="molecule type" value="Genomic_DNA"/>
</dbReference>
<sequence length="118" mass="13857">MRIGEVARRSGLSRDTIRFYERNGLIASGASQDSTNSYRVFEEEIFERLRMIDEAQKAGFTISELRFFLRQIERPVDQEFDMDEFLSRKIQEVEVNIERANRFLETLRATRDALAGKT</sequence>
<dbReference type="GO" id="GO:0003700">
    <property type="term" value="F:DNA-binding transcription factor activity"/>
    <property type="evidence" value="ECO:0007669"/>
    <property type="project" value="InterPro"/>
</dbReference>
<comment type="caution">
    <text evidence="6">The sequence shown here is derived from an EMBL/GenBank/DDBJ whole genome shotgun (WGS) entry which is preliminary data.</text>
</comment>
<accession>A0A9X3ZHI1</accession>
<keyword evidence="7" id="KW-1185">Reference proteome</keyword>
<keyword evidence="2" id="KW-0805">Transcription regulation</keyword>